<gene>
    <name evidence="2" type="ORF">C2845_PM02G06140</name>
</gene>
<keyword evidence="3" id="KW-1185">Reference proteome</keyword>
<evidence type="ECO:0000256" key="1">
    <source>
        <dbReference type="SAM" id="MobiDB-lite"/>
    </source>
</evidence>
<dbReference type="Proteomes" id="UP000275267">
    <property type="component" value="Unassembled WGS sequence"/>
</dbReference>
<comment type="caution">
    <text evidence="2">The sequence shown here is derived from an EMBL/GenBank/DDBJ whole genome shotgun (WGS) entry which is preliminary data.</text>
</comment>
<proteinExistence type="predicted"/>
<dbReference type="AlphaFoldDB" id="A0A3L6SC76"/>
<protein>
    <submittedName>
        <fullName evidence="2">Uncharacterized protein</fullName>
    </submittedName>
</protein>
<sequence length="264" mass="28880">MVRSYKTRHHIETMQYLLQPKPPEFGPRYPFHVALVFTSPFLLLPSPFSFSHRQVGHPPLLSVPGHGHGTATGTAASSPPAASPASGRRPHNFSSSRVAREHLPFLLRHHPQHCEVLVGEHITRSTVRPWSANSGSITSGCLNRKLSTRELHLPPRPAPRASACRCHIPELLRSAAPRTAAAAAATLPTSPPPPLARGLRPPAIPGGVRRTDGRRERSPRRSPPRSITPIWPRGAGSAGEGRQGPSSWDPHPPPLWRLERRSQL</sequence>
<reference evidence="3" key="1">
    <citation type="journal article" date="2019" name="Nat. Commun.">
        <title>The genome of broomcorn millet.</title>
        <authorList>
            <person name="Zou C."/>
            <person name="Miki D."/>
            <person name="Li D."/>
            <person name="Tang Q."/>
            <person name="Xiao L."/>
            <person name="Rajput S."/>
            <person name="Deng P."/>
            <person name="Jia W."/>
            <person name="Huang R."/>
            <person name="Zhang M."/>
            <person name="Sun Y."/>
            <person name="Hu J."/>
            <person name="Fu X."/>
            <person name="Schnable P.S."/>
            <person name="Li F."/>
            <person name="Zhang H."/>
            <person name="Feng B."/>
            <person name="Zhu X."/>
            <person name="Liu R."/>
            <person name="Schnable J.C."/>
            <person name="Zhu J.-K."/>
            <person name="Zhang H."/>
        </authorList>
    </citation>
    <scope>NUCLEOTIDE SEQUENCE [LARGE SCALE GENOMIC DNA]</scope>
</reference>
<name>A0A3L6SC76_PANMI</name>
<feature type="region of interest" description="Disordered" evidence="1">
    <location>
        <begin position="182"/>
        <end position="264"/>
    </location>
</feature>
<accession>A0A3L6SC76</accession>
<feature type="compositionally biased region" description="Low complexity" evidence="1">
    <location>
        <begin position="69"/>
        <end position="87"/>
    </location>
</feature>
<evidence type="ECO:0000313" key="3">
    <source>
        <dbReference type="Proteomes" id="UP000275267"/>
    </source>
</evidence>
<feature type="compositionally biased region" description="Low complexity" evidence="1">
    <location>
        <begin position="224"/>
        <end position="233"/>
    </location>
</feature>
<organism evidence="2 3">
    <name type="scientific">Panicum miliaceum</name>
    <name type="common">Proso millet</name>
    <name type="synonym">Broomcorn millet</name>
    <dbReference type="NCBI Taxonomy" id="4540"/>
    <lineage>
        <taxon>Eukaryota</taxon>
        <taxon>Viridiplantae</taxon>
        <taxon>Streptophyta</taxon>
        <taxon>Embryophyta</taxon>
        <taxon>Tracheophyta</taxon>
        <taxon>Spermatophyta</taxon>
        <taxon>Magnoliopsida</taxon>
        <taxon>Liliopsida</taxon>
        <taxon>Poales</taxon>
        <taxon>Poaceae</taxon>
        <taxon>PACMAD clade</taxon>
        <taxon>Panicoideae</taxon>
        <taxon>Panicodae</taxon>
        <taxon>Paniceae</taxon>
        <taxon>Panicinae</taxon>
        <taxon>Panicum</taxon>
        <taxon>Panicum sect. Panicum</taxon>
    </lineage>
</organism>
<dbReference type="EMBL" id="PQIB02000005">
    <property type="protein sequence ID" value="RLN18124.1"/>
    <property type="molecule type" value="Genomic_DNA"/>
</dbReference>
<feature type="region of interest" description="Disordered" evidence="1">
    <location>
        <begin position="59"/>
        <end position="94"/>
    </location>
</feature>
<evidence type="ECO:0000313" key="2">
    <source>
        <dbReference type="EMBL" id="RLN18124.1"/>
    </source>
</evidence>